<accession>A0A8B8D7V7</accession>
<evidence type="ECO:0000313" key="1">
    <source>
        <dbReference type="Proteomes" id="UP000694844"/>
    </source>
</evidence>
<dbReference type="RefSeq" id="XP_022324208.1">
    <property type="nucleotide sequence ID" value="XM_022468500.1"/>
</dbReference>
<proteinExistence type="predicted"/>
<reference evidence="2" key="1">
    <citation type="submission" date="2025-08" db="UniProtKB">
        <authorList>
            <consortium name="RefSeq"/>
        </authorList>
    </citation>
    <scope>IDENTIFICATION</scope>
    <source>
        <tissue evidence="2">Whole sample</tissue>
    </source>
</reference>
<organism evidence="1 2">
    <name type="scientific">Crassostrea virginica</name>
    <name type="common">Eastern oyster</name>
    <dbReference type="NCBI Taxonomy" id="6565"/>
    <lineage>
        <taxon>Eukaryota</taxon>
        <taxon>Metazoa</taxon>
        <taxon>Spiralia</taxon>
        <taxon>Lophotrochozoa</taxon>
        <taxon>Mollusca</taxon>
        <taxon>Bivalvia</taxon>
        <taxon>Autobranchia</taxon>
        <taxon>Pteriomorphia</taxon>
        <taxon>Ostreida</taxon>
        <taxon>Ostreoidea</taxon>
        <taxon>Ostreidae</taxon>
        <taxon>Crassostrea</taxon>
    </lineage>
</organism>
<dbReference type="Proteomes" id="UP000694844">
    <property type="component" value="Chromosome 3"/>
</dbReference>
<evidence type="ECO:0000313" key="2">
    <source>
        <dbReference type="RefSeq" id="XP_022324208.1"/>
    </source>
</evidence>
<protein>
    <submittedName>
        <fullName evidence="2">Uncharacterized protein LOC111125052</fullName>
    </submittedName>
</protein>
<dbReference type="GeneID" id="111125052"/>
<dbReference type="KEGG" id="cvn:111125052"/>
<name>A0A8B8D7V7_CRAVI</name>
<dbReference type="AlphaFoldDB" id="A0A8B8D7V7"/>
<gene>
    <name evidence="2" type="primary">LOC111125052</name>
</gene>
<keyword evidence="1" id="KW-1185">Reference proteome</keyword>
<sequence>MAEGGDFSQNTVFIRNKDLPSNLDTEVTAYDLCEAINDALGEEHGVRCIQRDGEIWRVDLKSEEDCQELEEEGINVNEPFPKGVRIPTPKGMGKILICGLPYSVKDKAIKAMLKQCGIDPPTDLKISTEDICDPDTNTNTLVPNGNRSFIIPLFKNTYLPRNVKCAGSKCRLYHSGQNQEHHRFSAIEKCVGCVSSPITTTIMKT</sequence>